<dbReference type="AlphaFoldDB" id="A0A5J4TFT2"/>
<feature type="non-terminal residue" evidence="1">
    <location>
        <position position="1"/>
    </location>
</feature>
<protein>
    <submittedName>
        <fullName evidence="1">Uncharacterized protein</fullName>
    </submittedName>
</protein>
<dbReference type="Proteomes" id="UP000324800">
    <property type="component" value="Unassembled WGS sequence"/>
</dbReference>
<reference evidence="1 2" key="1">
    <citation type="submission" date="2019-03" db="EMBL/GenBank/DDBJ databases">
        <title>Single cell metagenomics reveals metabolic interactions within the superorganism composed of flagellate Streblomastix strix and complex community of Bacteroidetes bacteria on its surface.</title>
        <authorList>
            <person name="Treitli S.C."/>
            <person name="Kolisko M."/>
            <person name="Husnik F."/>
            <person name="Keeling P."/>
            <person name="Hampl V."/>
        </authorList>
    </citation>
    <scope>NUCLEOTIDE SEQUENCE [LARGE SCALE GENOMIC DNA]</scope>
    <source>
        <strain evidence="1">ST1C</strain>
    </source>
</reference>
<accession>A0A5J4TFT2</accession>
<sequence>LPDPVVGFQAVNWGTRRFFNDI</sequence>
<organism evidence="1 2">
    <name type="scientific">Streblomastix strix</name>
    <dbReference type="NCBI Taxonomy" id="222440"/>
    <lineage>
        <taxon>Eukaryota</taxon>
        <taxon>Metamonada</taxon>
        <taxon>Preaxostyla</taxon>
        <taxon>Oxymonadida</taxon>
        <taxon>Streblomastigidae</taxon>
        <taxon>Streblomastix</taxon>
    </lineage>
</organism>
<comment type="caution">
    <text evidence="1">The sequence shown here is derived from an EMBL/GenBank/DDBJ whole genome shotgun (WGS) entry which is preliminary data.</text>
</comment>
<evidence type="ECO:0000313" key="2">
    <source>
        <dbReference type="Proteomes" id="UP000324800"/>
    </source>
</evidence>
<evidence type="ECO:0000313" key="1">
    <source>
        <dbReference type="EMBL" id="KAA6357088.1"/>
    </source>
</evidence>
<proteinExistence type="predicted"/>
<gene>
    <name evidence="1" type="ORF">EZS28_047385</name>
</gene>
<name>A0A5J4TFT2_9EUKA</name>
<dbReference type="EMBL" id="SNRW01031933">
    <property type="protein sequence ID" value="KAA6357088.1"/>
    <property type="molecule type" value="Genomic_DNA"/>
</dbReference>